<dbReference type="Pfam" id="PF25683">
    <property type="entry name" value="URGCP_GTPase"/>
    <property type="match status" value="1"/>
</dbReference>
<proteinExistence type="predicted"/>
<sequence length="1071" mass="123353">MEHHTTKEKLREDAKIKNCIDKRRADTYYVQNNSLLQIFLGLLTNKDSCSRVLSLRVLEKELAERGERELVPLSNKDIPRLAAQHLLDGFCLELLDGDSNMIHMEWVTEVLYELSSLIGEASRKRIFVLSVMGVQSSGKSTLLNTMFGIQMRTSVGQCTRGVNMQLLAVDGRPEYDYILLLDTEGTRAPEYHGLPGSEKCDNQMATLSILLADATIVVTPGENDAAIKEILPIVLLAYQGSKLAEDNGGRLSSRMFFVYNRIDTKQKNKLDNIIQTLGTSLHEAFSQVQKLTGNLTNLKSESPDVCILGNVKKEYEPPGDVPDAAYGEALIQFREHIHRRVVNNESGQSWKKRSIEEFSGYIEEVWKCIGSANFNFNFATVVERITFDKLESEDKKAEQKLAEAYLESFASIKRNMIEEKGKTIRSAPVDEMSNSIRLASFEAKLRDQVMPNEQRLDVEVKEILKGKGREKWSLQFEELWKMNKLGQERNWKFSLKTSFNTLFNYEHHVESYKKKMREEINELFKSTNLNVSEWTEKDKNKKFDEMFARILLEVQQHFPPKEIPEEIKKVYQNSNVIKTRQIEMMAVAGDGQSHVDDARTCDGNPTLLEKMGMKFSQLLNLKPTEKKITRNAIDSCYESVYAIVNRIAAGKMCYDDSIIYNVISDVDAVLAMHNYGQTLIVELMQYIEKEWEAENSVFAKLKADKECMREYFVMVSQGLENSKLFVATMERTLEKVAVSAFREEMVLKTFRGIRNERWLYDARFMQKHMDLYLIDLLQKKEVDKVLDYIDQPKRLYQTVLQRLIAEKVPRSDEEWRSFASHVTQAIEKAALATLEVDSGRAQDFVGQLRNEFLHGYLQSELLASAFLIDCRDEYQDCDKEEKKEFLEACTTKLIQVIKNQKFPPKKREFAKRLVPKVVQYMKALNDPAALPRCDACCTMCKSLCIEAANHDTKLTPHDVIHQPAGIAGVHCSKSLELSSTTCSQSYEQNETFRLSNEDENVSHKYRDYAKVFNGWKDPRINEELPLREYILAKYNEDIAQKYGLKPCPEIPPNYFRDLSTIKRQLQREIQN</sequence>
<organism evidence="2 3">
    <name type="scientific">Daphnia pulex</name>
    <name type="common">Water flea</name>
    <dbReference type="NCBI Taxonomy" id="6669"/>
    <lineage>
        <taxon>Eukaryota</taxon>
        <taxon>Metazoa</taxon>
        <taxon>Ecdysozoa</taxon>
        <taxon>Arthropoda</taxon>
        <taxon>Crustacea</taxon>
        <taxon>Branchiopoda</taxon>
        <taxon>Diplostraca</taxon>
        <taxon>Cladocera</taxon>
        <taxon>Anomopoda</taxon>
        <taxon>Daphniidae</taxon>
        <taxon>Daphnia</taxon>
    </lineage>
</organism>
<dbReference type="SUPFAM" id="SSF52540">
    <property type="entry name" value="P-loop containing nucleoside triphosphate hydrolases"/>
    <property type="match status" value="1"/>
</dbReference>
<dbReference type="Proteomes" id="UP000000305">
    <property type="component" value="Unassembled WGS sequence"/>
</dbReference>
<reference evidence="2 3" key="1">
    <citation type="journal article" date="2011" name="Science">
        <title>The ecoresponsive genome of Daphnia pulex.</title>
        <authorList>
            <person name="Colbourne J.K."/>
            <person name="Pfrender M.E."/>
            <person name="Gilbert D."/>
            <person name="Thomas W.K."/>
            <person name="Tucker A."/>
            <person name="Oakley T.H."/>
            <person name="Tokishita S."/>
            <person name="Aerts A."/>
            <person name="Arnold G.J."/>
            <person name="Basu M.K."/>
            <person name="Bauer D.J."/>
            <person name="Caceres C.E."/>
            <person name="Carmel L."/>
            <person name="Casola C."/>
            <person name="Choi J.H."/>
            <person name="Detter J.C."/>
            <person name="Dong Q."/>
            <person name="Dusheyko S."/>
            <person name="Eads B.D."/>
            <person name="Frohlich T."/>
            <person name="Geiler-Samerotte K.A."/>
            <person name="Gerlach D."/>
            <person name="Hatcher P."/>
            <person name="Jogdeo S."/>
            <person name="Krijgsveld J."/>
            <person name="Kriventseva E.V."/>
            <person name="Kultz D."/>
            <person name="Laforsch C."/>
            <person name="Lindquist E."/>
            <person name="Lopez J."/>
            <person name="Manak J.R."/>
            <person name="Muller J."/>
            <person name="Pangilinan J."/>
            <person name="Patwardhan R.P."/>
            <person name="Pitluck S."/>
            <person name="Pritham E.J."/>
            <person name="Rechtsteiner A."/>
            <person name="Rho M."/>
            <person name="Rogozin I.B."/>
            <person name="Sakarya O."/>
            <person name="Salamov A."/>
            <person name="Schaack S."/>
            <person name="Shapiro H."/>
            <person name="Shiga Y."/>
            <person name="Skalitzky C."/>
            <person name="Smith Z."/>
            <person name="Souvorov A."/>
            <person name="Sung W."/>
            <person name="Tang Z."/>
            <person name="Tsuchiya D."/>
            <person name="Tu H."/>
            <person name="Vos H."/>
            <person name="Wang M."/>
            <person name="Wolf Y.I."/>
            <person name="Yamagata H."/>
            <person name="Yamada T."/>
            <person name="Ye Y."/>
            <person name="Shaw J.R."/>
            <person name="Andrews J."/>
            <person name="Crease T.J."/>
            <person name="Tang H."/>
            <person name="Lucas S.M."/>
            <person name="Robertson H.M."/>
            <person name="Bork P."/>
            <person name="Koonin E.V."/>
            <person name="Zdobnov E.M."/>
            <person name="Grigoriev I.V."/>
            <person name="Lynch M."/>
            <person name="Boore J.L."/>
        </authorList>
    </citation>
    <scope>NUCLEOTIDE SEQUENCE [LARGE SCALE GENOMIC DNA]</scope>
</reference>
<feature type="domain" description="VLIG-type G" evidence="1">
    <location>
        <begin position="123"/>
        <end position="239"/>
    </location>
</feature>
<dbReference type="AlphaFoldDB" id="E9GR59"/>
<dbReference type="GO" id="GO:0005525">
    <property type="term" value="F:GTP binding"/>
    <property type="evidence" value="ECO:0007669"/>
    <property type="project" value="InterPro"/>
</dbReference>
<evidence type="ECO:0000313" key="2">
    <source>
        <dbReference type="EMBL" id="EFX78047.1"/>
    </source>
</evidence>
<dbReference type="InterPro" id="IPR030383">
    <property type="entry name" value="G_VLIG_dom"/>
</dbReference>
<dbReference type="HOGENOM" id="CLU_004407_0_0_1"/>
<dbReference type="KEGG" id="dpx:DAPPUDRAFT_246750"/>
<dbReference type="PhylomeDB" id="E9GR59"/>
<keyword evidence="3" id="KW-1185">Reference proteome</keyword>
<dbReference type="InParanoid" id="E9GR59"/>
<dbReference type="PANTHER" id="PTHR22796:SF1">
    <property type="entry name" value="VWFA DOMAIN-CONTAINING PROTEIN"/>
    <property type="match status" value="1"/>
</dbReference>
<dbReference type="eggNOG" id="ENOG502QVVR">
    <property type="taxonomic scope" value="Eukaryota"/>
</dbReference>
<dbReference type="EMBL" id="GL732559">
    <property type="protein sequence ID" value="EFX78047.1"/>
    <property type="molecule type" value="Genomic_DNA"/>
</dbReference>
<dbReference type="OrthoDB" id="8432505at2759"/>
<protein>
    <recommendedName>
        <fullName evidence="1">VLIG-type G domain-containing protein</fullName>
    </recommendedName>
</protein>
<dbReference type="PANTHER" id="PTHR22796">
    <property type="entry name" value="URG4-RELATED"/>
    <property type="match status" value="1"/>
</dbReference>
<gene>
    <name evidence="2" type="ORF">DAPPUDRAFT_246750</name>
</gene>
<dbReference type="InterPro" id="IPR027417">
    <property type="entry name" value="P-loop_NTPase"/>
</dbReference>
<evidence type="ECO:0000313" key="3">
    <source>
        <dbReference type="Proteomes" id="UP000000305"/>
    </source>
</evidence>
<accession>E9GR59</accession>
<dbReference type="PROSITE" id="PS51717">
    <property type="entry name" value="G_VLIG"/>
    <property type="match status" value="1"/>
</dbReference>
<evidence type="ECO:0000259" key="1">
    <source>
        <dbReference type="PROSITE" id="PS51717"/>
    </source>
</evidence>
<name>E9GR59_DAPPU</name>
<dbReference type="Gene3D" id="3.40.50.300">
    <property type="entry name" value="P-loop containing nucleotide triphosphate hydrolases"/>
    <property type="match status" value="1"/>
</dbReference>